<dbReference type="InterPro" id="IPR003660">
    <property type="entry name" value="HAMP_dom"/>
</dbReference>
<gene>
    <name evidence="14" type="ORF">RBR11_11150</name>
</gene>
<proteinExistence type="predicted"/>
<dbReference type="Pfam" id="PF00512">
    <property type="entry name" value="HisKA"/>
    <property type="match status" value="1"/>
</dbReference>
<dbReference type="SUPFAM" id="SSF47384">
    <property type="entry name" value="Homodimeric domain of signal transducing histidine kinase"/>
    <property type="match status" value="1"/>
</dbReference>
<evidence type="ECO:0000256" key="9">
    <source>
        <dbReference type="ARBA" id="ARBA00023012"/>
    </source>
</evidence>
<feature type="region of interest" description="Disordered" evidence="10">
    <location>
        <begin position="502"/>
        <end position="532"/>
    </location>
</feature>
<keyword evidence="14" id="KW-0067">ATP-binding</keyword>
<evidence type="ECO:0000256" key="10">
    <source>
        <dbReference type="SAM" id="MobiDB-lite"/>
    </source>
</evidence>
<feature type="domain" description="HAMP" evidence="13">
    <location>
        <begin position="200"/>
        <end position="262"/>
    </location>
</feature>
<evidence type="ECO:0000259" key="12">
    <source>
        <dbReference type="PROSITE" id="PS50109"/>
    </source>
</evidence>
<dbReference type="InterPro" id="IPR003661">
    <property type="entry name" value="HisK_dim/P_dom"/>
</dbReference>
<keyword evidence="5" id="KW-0808">Transferase</keyword>
<dbReference type="PROSITE" id="PS50885">
    <property type="entry name" value="HAMP"/>
    <property type="match status" value="1"/>
</dbReference>
<evidence type="ECO:0000259" key="13">
    <source>
        <dbReference type="PROSITE" id="PS50885"/>
    </source>
</evidence>
<evidence type="ECO:0000256" key="4">
    <source>
        <dbReference type="ARBA" id="ARBA00022553"/>
    </source>
</evidence>
<dbReference type="InterPro" id="IPR050736">
    <property type="entry name" value="Sensor_HK_Regulatory"/>
</dbReference>
<dbReference type="Gene3D" id="3.30.565.10">
    <property type="entry name" value="Histidine kinase-like ATPase, C-terminal domain"/>
    <property type="match status" value="1"/>
</dbReference>
<dbReference type="SUPFAM" id="SSF55874">
    <property type="entry name" value="ATPase domain of HSP90 chaperone/DNA topoisomerase II/histidine kinase"/>
    <property type="match status" value="1"/>
</dbReference>
<protein>
    <recommendedName>
        <fullName evidence="3">histidine kinase</fullName>
        <ecNumber evidence="3">2.7.13.3</ecNumber>
    </recommendedName>
</protein>
<name>A0ABU0XH66_9MICO</name>
<keyword evidence="6 11" id="KW-0812">Transmembrane</keyword>
<dbReference type="InterPro" id="IPR036890">
    <property type="entry name" value="HATPase_C_sf"/>
</dbReference>
<dbReference type="Pfam" id="PF02518">
    <property type="entry name" value="HATPase_c"/>
    <property type="match status" value="1"/>
</dbReference>
<dbReference type="PROSITE" id="PS50109">
    <property type="entry name" value="HIS_KIN"/>
    <property type="match status" value="1"/>
</dbReference>
<evidence type="ECO:0000256" key="8">
    <source>
        <dbReference type="ARBA" id="ARBA00022989"/>
    </source>
</evidence>
<dbReference type="InterPro" id="IPR036097">
    <property type="entry name" value="HisK_dim/P_sf"/>
</dbReference>
<comment type="catalytic activity">
    <reaction evidence="1">
        <text>ATP + protein L-histidine = ADP + protein N-phospho-L-histidine.</text>
        <dbReference type="EC" id="2.7.13.3"/>
    </reaction>
</comment>
<accession>A0ABU0XH66</accession>
<dbReference type="CDD" id="cd00082">
    <property type="entry name" value="HisKA"/>
    <property type="match status" value="1"/>
</dbReference>
<feature type="transmembrane region" description="Helical" evidence="11">
    <location>
        <begin position="21"/>
        <end position="45"/>
    </location>
</feature>
<dbReference type="InterPro" id="IPR005467">
    <property type="entry name" value="His_kinase_dom"/>
</dbReference>
<evidence type="ECO:0000256" key="3">
    <source>
        <dbReference type="ARBA" id="ARBA00012438"/>
    </source>
</evidence>
<dbReference type="Proteomes" id="UP001230289">
    <property type="component" value="Unassembled WGS sequence"/>
</dbReference>
<keyword evidence="8 11" id="KW-1133">Transmembrane helix</keyword>
<reference evidence="14 15" key="1">
    <citation type="submission" date="2023-08" db="EMBL/GenBank/DDBJ databases">
        <title>Microbacterium sp. nov., isolated from a waste landfill.</title>
        <authorList>
            <person name="Wen W."/>
        </authorList>
    </citation>
    <scope>NUCLEOTIDE SEQUENCE [LARGE SCALE GENOMIC DNA]</scope>
    <source>
        <strain evidence="14 15">ASV81</strain>
    </source>
</reference>
<dbReference type="EMBL" id="JAVFCB010000006">
    <property type="protein sequence ID" value="MDQ4214468.1"/>
    <property type="molecule type" value="Genomic_DNA"/>
</dbReference>
<sequence>MSTLRPRARGPLSLQTRLMAAVTGFVSLILVVIAITTSVVLGNVLDGRLQDELASAAKGAGAAAAQQAVIGGRIPDATDLVVGQTGVQTGTLVMVVSTSGAASGTFVSADHVAQDLTPLQMRQVVTALAAGRVAEELAGLGDYQFAHQSFPNSAKPQFEVITGLSRGTTETQITTLFSVIAITTIGGLILLALSTAITIRLALRPLREVAATANRVANQPLDRGDVSITERVPASEADPRTETGLVGAALNTLLDHVDASLAVRQRNEERMRQFVADASHELRTPLSSIRGYSELSLRALSRVDTAADPATASAHTALERIQAQSLRMTSLVEDLLLLARLEEGRELTLAAVDLSRLAIEGVEDARPTAQDHEWSIDVPEEPVELIGDTGRLQQVVANLLANARTHTPAGTHISIEVTEEDGEAVLLVRDDGPGIDPAVREELFSRFARGDRSRNRATGGSGLGLSITKAIVEGHGGTIAVQSSPGATVFTVRLPRTPATVLHEHADESGSSVEDEGAARGGHRIGDTVSGR</sequence>
<dbReference type="Gene3D" id="6.10.340.10">
    <property type="match status" value="1"/>
</dbReference>
<keyword evidence="9" id="KW-0902">Two-component regulatory system</keyword>
<feature type="domain" description="Histidine kinase" evidence="12">
    <location>
        <begin position="277"/>
        <end position="498"/>
    </location>
</feature>
<dbReference type="InterPro" id="IPR003594">
    <property type="entry name" value="HATPase_dom"/>
</dbReference>
<dbReference type="SMART" id="SM00304">
    <property type="entry name" value="HAMP"/>
    <property type="match status" value="1"/>
</dbReference>
<keyword evidence="14" id="KW-0547">Nucleotide-binding</keyword>
<keyword evidence="4" id="KW-0597">Phosphoprotein</keyword>
<evidence type="ECO:0000256" key="7">
    <source>
        <dbReference type="ARBA" id="ARBA00022777"/>
    </source>
</evidence>
<evidence type="ECO:0000256" key="2">
    <source>
        <dbReference type="ARBA" id="ARBA00004236"/>
    </source>
</evidence>
<comment type="caution">
    <text evidence="14">The sequence shown here is derived from an EMBL/GenBank/DDBJ whole genome shotgun (WGS) entry which is preliminary data.</text>
</comment>
<dbReference type="RefSeq" id="WP_308489412.1">
    <property type="nucleotide sequence ID" value="NZ_JAVFCB010000006.1"/>
</dbReference>
<dbReference type="SMART" id="SM00387">
    <property type="entry name" value="HATPase_c"/>
    <property type="match status" value="1"/>
</dbReference>
<dbReference type="SMART" id="SM00388">
    <property type="entry name" value="HisKA"/>
    <property type="match status" value="1"/>
</dbReference>
<evidence type="ECO:0000256" key="1">
    <source>
        <dbReference type="ARBA" id="ARBA00000085"/>
    </source>
</evidence>
<keyword evidence="15" id="KW-1185">Reference proteome</keyword>
<evidence type="ECO:0000313" key="14">
    <source>
        <dbReference type="EMBL" id="MDQ4214468.1"/>
    </source>
</evidence>
<organism evidence="14 15">
    <name type="scientific">Microbacterium capsulatum</name>
    <dbReference type="NCBI Taxonomy" id="3041921"/>
    <lineage>
        <taxon>Bacteria</taxon>
        <taxon>Bacillati</taxon>
        <taxon>Actinomycetota</taxon>
        <taxon>Actinomycetes</taxon>
        <taxon>Micrococcales</taxon>
        <taxon>Microbacteriaceae</taxon>
        <taxon>Microbacterium</taxon>
    </lineage>
</organism>
<keyword evidence="11" id="KW-0472">Membrane</keyword>
<comment type="subcellular location">
    <subcellularLocation>
        <location evidence="2">Cell membrane</location>
    </subcellularLocation>
</comment>
<dbReference type="PRINTS" id="PR00344">
    <property type="entry name" value="BCTRLSENSOR"/>
</dbReference>
<dbReference type="CDD" id="cd00075">
    <property type="entry name" value="HATPase"/>
    <property type="match status" value="1"/>
</dbReference>
<dbReference type="EC" id="2.7.13.3" evidence="3"/>
<evidence type="ECO:0000256" key="5">
    <source>
        <dbReference type="ARBA" id="ARBA00022679"/>
    </source>
</evidence>
<dbReference type="PANTHER" id="PTHR43711">
    <property type="entry name" value="TWO-COMPONENT HISTIDINE KINASE"/>
    <property type="match status" value="1"/>
</dbReference>
<evidence type="ECO:0000256" key="6">
    <source>
        <dbReference type="ARBA" id="ARBA00022692"/>
    </source>
</evidence>
<dbReference type="GO" id="GO:0005524">
    <property type="term" value="F:ATP binding"/>
    <property type="evidence" value="ECO:0007669"/>
    <property type="project" value="UniProtKB-KW"/>
</dbReference>
<dbReference type="PANTHER" id="PTHR43711:SF1">
    <property type="entry name" value="HISTIDINE KINASE 1"/>
    <property type="match status" value="1"/>
</dbReference>
<keyword evidence="7" id="KW-0418">Kinase</keyword>
<dbReference type="Gene3D" id="1.10.287.130">
    <property type="match status" value="1"/>
</dbReference>
<evidence type="ECO:0000256" key="11">
    <source>
        <dbReference type="SAM" id="Phobius"/>
    </source>
</evidence>
<feature type="transmembrane region" description="Helical" evidence="11">
    <location>
        <begin position="173"/>
        <end position="197"/>
    </location>
</feature>
<evidence type="ECO:0000313" key="15">
    <source>
        <dbReference type="Proteomes" id="UP001230289"/>
    </source>
</evidence>
<dbReference type="InterPro" id="IPR004358">
    <property type="entry name" value="Sig_transdc_His_kin-like_C"/>
</dbReference>